<keyword evidence="3" id="KW-0274">FAD</keyword>
<feature type="compositionally biased region" description="Low complexity" evidence="6">
    <location>
        <begin position="335"/>
        <end position="348"/>
    </location>
</feature>
<keyword evidence="9" id="KW-1185">Reference proteome</keyword>
<protein>
    <submittedName>
        <fullName evidence="8">NADH dehydrogenase</fullName>
        <ecNumber evidence="8">1.6.99.3</ecNumber>
    </submittedName>
</protein>
<feature type="domain" description="FAD/NAD(P)-binding" evidence="7">
    <location>
        <begin position="6"/>
        <end position="321"/>
    </location>
</feature>
<evidence type="ECO:0000256" key="5">
    <source>
        <dbReference type="ARBA" id="ARBA00023027"/>
    </source>
</evidence>
<evidence type="ECO:0000313" key="9">
    <source>
        <dbReference type="Proteomes" id="UP000567795"/>
    </source>
</evidence>
<evidence type="ECO:0000259" key="7">
    <source>
        <dbReference type="Pfam" id="PF07992"/>
    </source>
</evidence>
<dbReference type="PRINTS" id="PR00411">
    <property type="entry name" value="PNDRDTASEI"/>
</dbReference>
<dbReference type="EMBL" id="JACBZD010000001">
    <property type="protein sequence ID" value="NYI05130.1"/>
    <property type="molecule type" value="Genomic_DNA"/>
</dbReference>
<dbReference type="Gene3D" id="3.50.50.100">
    <property type="match status" value="2"/>
</dbReference>
<keyword evidence="5" id="KW-0520">NAD</keyword>
<feature type="region of interest" description="Disordered" evidence="6">
    <location>
        <begin position="324"/>
        <end position="403"/>
    </location>
</feature>
<dbReference type="AlphaFoldDB" id="A0A852ZV27"/>
<dbReference type="Pfam" id="PF07992">
    <property type="entry name" value="Pyr_redox_2"/>
    <property type="match status" value="1"/>
</dbReference>
<organism evidence="8 9">
    <name type="scientific">Allostreptomyces psammosilenae</name>
    <dbReference type="NCBI Taxonomy" id="1892865"/>
    <lineage>
        <taxon>Bacteria</taxon>
        <taxon>Bacillati</taxon>
        <taxon>Actinomycetota</taxon>
        <taxon>Actinomycetes</taxon>
        <taxon>Kitasatosporales</taxon>
        <taxon>Streptomycetaceae</taxon>
        <taxon>Allostreptomyces</taxon>
    </lineage>
</organism>
<gene>
    <name evidence="8" type="ORF">FHU37_002073</name>
</gene>
<evidence type="ECO:0000256" key="2">
    <source>
        <dbReference type="ARBA" id="ARBA00022630"/>
    </source>
</evidence>
<sequence length="551" mass="58100">MRQPAHIVVVGGGHVGMSVALRLKRQVRAARARVTVVEPQPYMTYQPLLPEAAAGAVSPRHVVVPLRRVLPDARIVTGEATSADPEARTVTVATRASEEDGARPLVLHYDHLVVAVGSVSRTLPIPGLAEHGIGFRTVEEAIGLRNHVLSQLDAASSTRDPALRDAALTFVFVGGGFAGVEALGELEDMARHAARHYHNVAEDDLRWVLVEAGERILSEADERVGAYALAALRDRGVDVRLGTRLARADADGVDLTDGTRLGTRTLVWTAGVKAHPILERLRLPRDADGRVPTDASLRALGRPGVWAAGDCAAVPDLDHPAAGAVARGPFPADHTAAAPGGAARPGETGPRRGGSRLGGRRTAATRSAGPGRTPVTGPAAHTTGDPDTPAPDTPICPPSAQHATRQARLLADNLAATLEGRPLRQYRRGQAGSVASLGLHKGVAQVYGVKLTGLPAWLVHRGYHLSRVPTANRKARVLAEWTLAALFQREIVSLGDVEHPRAEFRRAAESDRDRPAERGGTPPASGERPSGGNDSDGSASRRQRSDDGRGG</sequence>
<feature type="region of interest" description="Disordered" evidence="6">
    <location>
        <begin position="503"/>
        <end position="551"/>
    </location>
</feature>
<feature type="compositionally biased region" description="Low complexity" evidence="6">
    <location>
        <begin position="360"/>
        <end position="387"/>
    </location>
</feature>
<dbReference type="GO" id="GO:0003954">
    <property type="term" value="F:NADH dehydrogenase activity"/>
    <property type="evidence" value="ECO:0007669"/>
    <property type="project" value="InterPro"/>
</dbReference>
<dbReference type="PANTHER" id="PTHR43706">
    <property type="entry name" value="NADH DEHYDROGENASE"/>
    <property type="match status" value="1"/>
</dbReference>
<keyword evidence="2" id="KW-0285">Flavoprotein</keyword>
<evidence type="ECO:0000313" key="8">
    <source>
        <dbReference type="EMBL" id="NYI05130.1"/>
    </source>
</evidence>
<dbReference type="InterPro" id="IPR023753">
    <property type="entry name" value="FAD/NAD-binding_dom"/>
</dbReference>
<dbReference type="InterPro" id="IPR036188">
    <property type="entry name" value="FAD/NAD-bd_sf"/>
</dbReference>
<reference evidence="8 9" key="1">
    <citation type="submission" date="2020-07" db="EMBL/GenBank/DDBJ databases">
        <title>Sequencing the genomes of 1000 actinobacteria strains.</title>
        <authorList>
            <person name="Klenk H.-P."/>
        </authorList>
    </citation>
    <scope>NUCLEOTIDE SEQUENCE [LARGE SCALE GENOMIC DNA]</scope>
    <source>
        <strain evidence="8 9">DSM 42178</strain>
    </source>
</reference>
<keyword evidence="4 8" id="KW-0560">Oxidoreductase</keyword>
<dbReference type="EC" id="1.6.99.3" evidence="8"/>
<dbReference type="PRINTS" id="PR00368">
    <property type="entry name" value="FADPNR"/>
</dbReference>
<dbReference type="InterPro" id="IPR045024">
    <property type="entry name" value="NDH-2"/>
</dbReference>
<comment type="similarity">
    <text evidence="1">Belongs to the NADH dehydrogenase family.</text>
</comment>
<proteinExistence type="inferred from homology"/>
<accession>A0A852ZV27</accession>
<name>A0A852ZV27_9ACTN</name>
<dbReference type="RefSeq" id="WP_179813926.1">
    <property type="nucleotide sequence ID" value="NZ_JACBZD010000001.1"/>
</dbReference>
<comment type="caution">
    <text evidence="8">The sequence shown here is derived from an EMBL/GenBank/DDBJ whole genome shotgun (WGS) entry which is preliminary data.</text>
</comment>
<evidence type="ECO:0000256" key="3">
    <source>
        <dbReference type="ARBA" id="ARBA00022827"/>
    </source>
</evidence>
<evidence type="ECO:0000256" key="4">
    <source>
        <dbReference type="ARBA" id="ARBA00023002"/>
    </source>
</evidence>
<evidence type="ECO:0000256" key="1">
    <source>
        <dbReference type="ARBA" id="ARBA00005272"/>
    </source>
</evidence>
<dbReference type="SUPFAM" id="SSF51905">
    <property type="entry name" value="FAD/NAD(P)-binding domain"/>
    <property type="match status" value="2"/>
</dbReference>
<feature type="compositionally biased region" description="Basic and acidic residues" evidence="6">
    <location>
        <begin position="503"/>
        <end position="517"/>
    </location>
</feature>
<feature type="compositionally biased region" description="Pro residues" evidence="6">
    <location>
        <begin position="388"/>
        <end position="397"/>
    </location>
</feature>
<dbReference type="Proteomes" id="UP000567795">
    <property type="component" value="Unassembled WGS sequence"/>
</dbReference>
<dbReference type="PANTHER" id="PTHR43706:SF45">
    <property type="entry name" value="NADH DEHYDROGENASE-LIKE PROTEIN RV1812C"/>
    <property type="match status" value="1"/>
</dbReference>
<evidence type="ECO:0000256" key="6">
    <source>
        <dbReference type="SAM" id="MobiDB-lite"/>
    </source>
</evidence>